<keyword evidence="12" id="KW-1185">Reference proteome</keyword>
<feature type="transmembrane region" description="Helical" evidence="9">
    <location>
        <begin position="58"/>
        <end position="79"/>
    </location>
</feature>
<dbReference type="InterPro" id="IPR001851">
    <property type="entry name" value="ABC_transp_permease"/>
</dbReference>
<evidence type="ECO:0000256" key="3">
    <source>
        <dbReference type="ARBA" id="ARBA00022475"/>
    </source>
</evidence>
<feature type="transmembrane region" description="Helical" evidence="9">
    <location>
        <begin position="33"/>
        <end position="52"/>
    </location>
</feature>
<feature type="transmembrane region" description="Helical" evidence="9">
    <location>
        <begin position="142"/>
        <end position="159"/>
    </location>
</feature>
<feature type="transmembrane region" description="Helical" evidence="9">
    <location>
        <begin position="191"/>
        <end position="211"/>
    </location>
</feature>
<dbReference type="CDD" id="cd06581">
    <property type="entry name" value="TM_PBP1_LivM_like"/>
    <property type="match status" value="1"/>
</dbReference>
<feature type="transmembrane region" description="Helical" evidence="9">
    <location>
        <begin position="383"/>
        <end position="403"/>
    </location>
</feature>
<dbReference type="InterPro" id="IPR027417">
    <property type="entry name" value="P-loop_NTPase"/>
</dbReference>
<organism evidence="11 12">
    <name type="scientific">Pseudofrankia asymbiotica</name>
    <dbReference type="NCBI Taxonomy" id="1834516"/>
    <lineage>
        <taxon>Bacteria</taxon>
        <taxon>Bacillati</taxon>
        <taxon>Actinomycetota</taxon>
        <taxon>Actinomycetes</taxon>
        <taxon>Frankiales</taxon>
        <taxon>Frankiaceae</taxon>
        <taxon>Pseudofrankia</taxon>
    </lineage>
</organism>
<feature type="transmembrane region" description="Helical" evidence="9">
    <location>
        <begin position="6"/>
        <end position="26"/>
    </location>
</feature>
<dbReference type="Pfam" id="PF00005">
    <property type="entry name" value="ABC_tran"/>
    <property type="match status" value="1"/>
</dbReference>
<dbReference type="SMART" id="SM00382">
    <property type="entry name" value="AAA"/>
    <property type="match status" value="1"/>
</dbReference>
<evidence type="ECO:0000256" key="5">
    <source>
        <dbReference type="ARBA" id="ARBA00022741"/>
    </source>
</evidence>
<evidence type="ECO:0000256" key="8">
    <source>
        <dbReference type="ARBA" id="ARBA00023136"/>
    </source>
</evidence>
<dbReference type="Proteomes" id="UP000188929">
    <property type="component" value="Unassembled WGS sequence"/>
</dbReference>
<dbReference type="CDD" id="cd06582">
    <property type="entry name" value="TM_PBP1_LivH_like"/>
    <property type="match status" value="1"/>
</dbReference>
<dbReference type="InterPro" id="IPR051120">
    <property type="entry name" value="ABC_AA/LPS_Transport"/>
</dbReference>
<keyword evidence="7 9" id="KW-1133">Transmembrane helix</keyword>
<evidence type="ECO:0000313" key="12">
    <source>
        <dbReference type="Proteomes" id="UP000188929"/>
    </source>
</evidence>
<feature type="domain" description="ABC transporter" evidence="10">
    <location>
        <begin position="642"/>
        <end position="888"/>
    </location>
</feature>
<evidence type="ECO:0000256" key="9">
    <source>
        <dbReference type="SAM" id="Phobius"/>
    </source>
</evidence>
<reference evidence="12" key="1">
    <citation type="submission" date="2016-10" db="EMBL/GenBank/DDBJ databases">
        <title>Frankia sp. NRRL B-16386 Genome sequencing.</title>
        <authorList>
            <person name="Ghodhbane-Gtari F."/>
            <person name="Swanson E."/>
            <person name="Gueddou A."/>
            <person name="Hezbri K."/>
            <person name="Ktari K."/>
            <person name="Nouioui I."/>
            <person name="Morris K."/>
            <person name="Simpson S."/>
            <person name="Abebe-Akele F."/>
            <person name="Thomas K."/>
            <person name="Gtari M."/>
            <person name="Tisa L.S."/>
        </authorList>
    </citation>
    <scope>NUCLEOTIDE SEQUENCE [LARGE SCALE GENOMIC DNA]</scope>
    <source>
        <strain evidence="12">NRRL B-16386</strain>
    </source>
</reference>
<dbReference type="RefSeq" id="WP_076815307.1">
    <property type="nucleotide sequence ID" value="NZ_MOMC01000015.1"/>
</dbReference>
<dbReference type="SUPFAM" id="SSF52540">
    <property type="entry name" value="P-loop containing nucleoside triphosphate hydrolases"/>
    <property type="match status" value="1"/>
</dbReference>
<keyword evidence="6 11" id="KW-0067">ATP-binding</keyword>
<feature type="transmembrane region" description="Helical" evidence="9">
    <location>
        <begin position="542"/>
        <end position="567"/>
    </location>
</feature>
<sequence length="910" mass="96240">MEFLPYIISGLVTGSVYGLASTGLVLTYKTSGVFNFAHGALATVSAFLFYTLHVSLNLPWELASVICLFGAGPILGFALERLARALSGTGLATRVAATVGMILIVQAGITLIYGSTYDKSLPHFLPRQSFKIDGTPVTAEDLIIIGVALAVTVGLMVFFRLARLGVAMRGVVDNPDLLDVSGTNPVRVRRWAWVIGTTFASASGLLIGPLLTPLDPTALTFLVITAFGAAAIGGFTNLPLAYAGGLAIGLGQAICTKYFIQGFWTGLAQALPFLVLFAVLLVAPRRRLAERSRLIPRRRPSWTTPAPVQIAGGVVGIAVLACVPGFAGIHLTDWTNALAVVVVFLSLGLLVRTSGQVSLCHVSFMAIGLCAMSEFASGHHIPWLVSLFLAGLIAVPIGALLAIPAIRLSGLYLALATFGFGLLLQYMFYSQSYMFGAFGQPVTVPRPSLSWLSVDTDKGFYYLVLAITVLVTVLIAVVNRSRLGRLLRGMADSPTTLSTSGAAVNVTRVLVFCLSAFLAAVAGGLLGAAQPTDATTFQPMSSLTYFALIIIAVGGEPWYAVIAGLGLTLIPSYLTNNQTSNWLMLVFGIGAVLYAMSPDQVGGVPRALQRLLDRVSWRAPRAEEVHRTPAAAREIAPAGGSLTVERLRVRFGGVVAVDGVSLSAPTGRITGLIGPNGAGKTTTFNACSGLNRPSAGKVSLDGDDVSRVSPSARARRGLGRTFQQMELFESLTVRENVALGIEASLAGANVVRHIVGTRKDSRHVADATQNALDLCDLRPLAGEVVGSLSTGQRRLVDLARCLAGPFHVLLLDEPSSGLDRQETRRFGEILRRIVDQRGVGILLVEHDMALVTEVCDYIYVLDFGRPVLSGPPEEVMSSPVVRAAYLGDSGVEGAIERTADDDAETVVSGR</sequence>
<dbReference type="OrthoDB" id="3396710at2"/>
<dbReference type="Gene3D" id="3.40.50.300">
    <property type="entry name" value="P-loop containing nucleotide triphosphate hydrolases"/>
    <property type="match status" value="1"/>
</dbReference>
<evidence type="ECO:0000259" key="10">
    <source>
        <dbReference type="PROSITE" id="PS50893"/>
    </source>
</evidence>
<dbReference type="Pfam" id="PF02653">
    <property type="entry name" value="BPD_transp_2"/>
    <property type="match status" value="2"/>
</dbReference>
<dbReference type="GO" id="GO:0005524">
    <property type="term" value="F:ATP binding"/>
    <property type="evidence" value="ECO:0007669"/>
    <property type="project" value="UniProtKB-KW"/>
</dbReference>
<dbReference type="InterPro" id="IPR043428">
    <property type="entry name" value="LivM-like"/>
</dbReference>
<evidence type="ECO:0000256" key="6">
    <source>
        <dbReference type="ARBA" id="ARBA00022840"/>
    </source>
</evidence>
<name>A0A1V2IH11_9ACTN</name>
<feature type="transmembrane region" description="Helical" evidence="9">
    <location>
        <begin position="579"/>
        <end position="596"/>
    </location>
</feature>
<evidence type="ECO:0000313" key="11">
    <source>
        <dbReference type="EMBL" id="ONH31721.1"/>
    </source>
</evidence>
<keyword evidence="5" id="KW-0547">Nucleotide-binding</keyword>
<keyword evidence="2" id="KW-0813">Transport</keyword>
<feature type="transmembrane region" description="Helical" evidence="9">
    <location>
        <begin position="509"/>
        <end position="530"/>
    </location>
</feature>
<evidence type="ECO:0000256" key="1">
    <source>
        <dbReference type="ARBA" id="ARBA00004651"/>
    </source>
</evidence>
<dbReference type="GO" id="GO:0005886">
    <property type="term" value="C:plasma membrane"/>
    <property type="evidence" value="ECO:0007669"/>
    <property type="project" value="UniProtKB-SubCell"/>
</dbReference>
<dbReference type="STRING" id="1834516.BL253_08665"/>
<dbReference type="InterPro" id="IPR032823">
    <property type="entry name" value="BCA_ABC_TP_C"/>
</dbReference>
<dbReference type="GO" id="GO:0016887">
    <property type="term" value="F:ATP hydrolysis activity"/>
    <property type="evidence" value="ECO:0007669"/>
    <property type="project" value="InterPro"/>
</dbReference>
<dbReference type="AlphaFoldDB" id="A0A1V2IH11"/>
<proteinExistence type="predicted"/>
<comment type="caution">
    <text evidence="11">The sequence shown here is derived from an EMBL/GenBank/DDBJ whole genome shotgun (WGS) entry which is preliminary data.</text>
</comment>
<gene>
    <name evidence="11" type="ORF">BL253_08665</name>
</gene>
<dbReference type="GO" id="GO:0015658">
    <property type="term" value="F:branched-chain amino acid transmembrane transporter activity"/>
    <property type="evidence" value="ECO:0007669"/>
    <property type="project" value="InterPro"/>
</dbReference>
<evidence type="ECO:0000256" key="2">
    <source>
        <dbReference type="ARBA" id="ARBA00022448"/>
    </source>
</evidence>
<feature type="transmembrane region" description="Helical" evidence="9">
    <location>
        <begin position="334"/>
        <end position="351"/>
    </location>
</feature>
<dbReference type="CDD" id="cd03219">
    <property type="entry name" value="ABC_Mj1267_LivG_branched"/>
    <property type="match status" value="1"/>
</dbReference>
<keyword evidence="3" id="KW-1003">Cell membrane</keyword>
<dbReference type="InterPro" id="IPR003439">
    <property type="entry name" value="ABC_transporter-like_ATP-bd"/>
</dbReference>
<dbReference type="InterPro" id="IPR003593">
    <property type="entry name" value="AAA+_ATPase"/>
</dbReference>
<feature type="transmembrane region" description="Helical" evidence="9">
    <location>
        <begin position="91"/>
        <end position="113"/>
    </location>
</feature>
<accession>A0A1V2IH11</accession>
<dbReference type="Pfam" id="PF12399">
    <property type="entry name" value="BCA_ABC_TP_C"/>
    <property type="match status" value="1"/>
</dbReference>
<dbReference type="EMBL" id="MOMC01000015">
    <property type="protein sequence ID" value="ONH31721.1"/>
    <property type="molecule type" value="Genomic_DNA"/>
</dbReference>
<evidence type="ECO:0000256" key="4">
    <source>
        <dbReference type="ARBA" id="ARBA00022692"/>
    </source>
</evidence>
<feature type="transmembrane region" description="Helical" evidence="9">
    <location>
        <begin position="410"/>
        <end position="429"/>
    </location>
</feature>
<protein>
    <submittedName>
        <fullName evidence="11">Branched-chain amino acid ABC transporter permease/ATP-binding protein</fullName>
    </submittedName>
</protein>
<keyword evidence="4 9" id="KW-0812">Transmembrane</keyword>
<keyword evidence="8 9" id="KW-0472">Membrane</keyword>
<feature type="transmembrane region" description="Helical" evidence="9">
    <location>
        <begin position="266"/>
        <end position="283"/>
    </location>
</feature>
<feature type="transmembrane region" description="Helical" evidence="9">
    <location>
        <begin position="304"/>
        <end position="328"/>
    </location>
</feature>
<evidence type="ECO:0000256" key="7">
    <source>
        <dbReference type="ARBA" id="ARBA00022989"/>
    </source>
</evidence>
<comment type="subcellular location">
    <subcellularLocation>
        <location evidence="1">Cell membrane</location>
        <topology evidence="1">Multi-pass membrane protein</topology>
    </subcellularLocation>
</comment>
<feature type="transmembrane region" description="Helical" evidence="9">
    <location>
        <begin position="459"/>
        <end position="478"/>
    </location>
</feature>
<dbReference type="PROSITE" id="PS50893">
    <property type="entry name" value="ABC_TRANSPORTER_2"/>
    <property type="match status" value="1"/>
</dbReference>
<dbReference type="PANTHER" id="PTHR45772">
    <property type="entry name" value="CONSERVED COMPONENT OF ABC TRANSPORTER FOR NATURAL AMINO ACIDS-RELATED"/>
    <property type="match status" value="1"/>
</dbReference>